<dbReference type="InterPro" id="IPR020846">
    <property type="entry name" value="MFS_dom"/>
</dbReference>
<dbReference type="SUPFAM" id="SSF103473">
    <property type="entry name" value="MFS general substrate transporter"/>
    <property type="match status" value="1"/>
</dbReference>
<dbReference type="GO" id="GO:0022857">
    <property type="term" value="F:transmembrane transporter activity"/>
    <property type="evidence" value="ECO:0007669"/>
    <property type="project" value="InterPro"/>
</dbReference>
<evidence type="ECO:0000313" key="10">
    <source>
        <dbReference type="EMBL" id="MEF2291758.1"/>
    </source>
</evidence>
<feature type="transmembrane region" description="Helical" evidence="7">
    <location>
        <begin position="251"/>
        <end position="269"/>
    </location>
</feature>
<evidence type="ECO:0000313" key="11">
    <source>
        <dbReference type="Proteomes" id="UP000234237"/>
    </source>
</evidence>
<dbReference type="KEGG" id="vpn:A21D_02811"/>
<accession>A0A2K9J1T9</accession>
<evidence type="ECO:0000256" key="3">
    <source>
        <dbReference type="ARBA" id="ARBA00022475"/>
    </source>
</evidence>
<feature type="transmembrane region" description="Helical" evidence="7">
    <location>
        <begin position="371"/>
        <end position="390"/>
    </location>
</feature>
<feature type="transmembrane region" description="Helical" evidence="7">
    <location>
        <begin position="305"/>
        <end position="327"/>
    </location>
</feature>
<dbReference type="CDD" id="cd06173">
    <property type="entry name" value="MFS_MefA_like"/>
    <property type="match status" value="1"/>
</dbReference>
<reference evidence="11" key="2">
    <citation type="submission" date="2016-11" db="EMBL/GenBank/DDBJ databases">
        <title>Complete genome sequence of Virgibacillus pantothenticus 21D, a halophilic bacterium isolated from the deep hypersaline anoxic basin Discovery in the Mediterranean Sea.</title>
        <authorList>
            <person name="Zeaiter Z."/>
            <person name="Booth J.M."/>
            <person name="Prosdocimi E.M."/>
            <person name="Mapelli F."/>
            <person name="Fusi M."/>
            <person name="Daffonchio D."/>
            <person name="Borin S."/>
            <person name="Crotti E."/>
        </authorList>
    </citation>
    <scope>NUCLEOTIDE SEQUENCE [LARGE SCALE GENOMIC DNA]</scope>
    <source>
        <strain evidence="11">21D</strain>
    </source>
</reference>
<evidence type="ECO:0000256" key="5">
    <source>
        <dbReference type="ARBA" id="ARBA00022989"/>
    </source>
</evidence>
<gene>
    <name evidence="9" type="ORF">A21D_02811</name>
    <name evidence="10" type="ORF">V2W34_06975</name>
</gene>
<dbReference type="Proteomes" id="UP001356080">
    <property type="component" value="Unassembled WGS sequence"/>
</dbReference>
<dbReference type="InterPro" id="IPR022324">
    <property type="entry name" value="Bacilysin_exporter_BacE_put"/>
</dbReference>
<reference evidence="10 12" key="3">
    <citation type="submission" date="2024-01" db="EMBL/GenBank/DDBJ databases">
        <title>Survival strategy associated with biotechnological potential of Virgibacillus dokdonensis T4.6 isolated from salt-fermented shrimp paste.</title>
        <authorList>
            <person name="Doan T.V."/>
            <person name="Quach N.T."/>
            <person name="Phi Q.-T."/>
        </authorList>
    </citation>
    <scope>NUCLEOTIDE SEQUENCE [LARGE SCALE GENOMIC DNA]</scope>
    <source>
        <strain evidence="10 12">T4.6</strain>
    </source>
</reference>
<evidence type="ECO:0000256" key="1">
    <source>
        <dbReference type="ARBA" id="ARBA00004651"/>
    </source>
</evidence>
<keyword evidence="6 7" id="KW-0472">Membrane</keyword>
<evidence type="ECO:0000256" key="2">
    <source>
        <dbReference type="ARBA" id="ARBA00022448"/>
    </source>
</evidence>
<dbReference type="AlphaFoldDB" id="A0A2K9J1T9"/>
<dbReference type="Gene3D" id="1.20.1250.20">
    <property type="entry name" value="MFS general substrate transporter like domains"/>
    <property type="match status" value="1"/>
</dbReference>
<evidence type="ECO:0000313" key="9">
    <source>
        <dbReference type="EMBL" id="AUJ25856.1"/>
    </source>
</evidence>
<dbReference type="Pfam" id="PF07690">
    <property type="entry name" value="MFS_1"/>
    <property type="match status" value="1"/>
</dbReference>
<dbReference type="EMBL" id="CP018622">
    <property type="protein sequence ID" value="AUJ25856.1"/>
    <property type="molecule type" value="Genomic_DNA"/>
</dbReference>
<dbReference type="InterPro" id="IPR036259">
    <property type="entry name" value="MFS_trans_sf"/>
</dbReference>
<evidence type="ECO:0000259" key="8">
    <source>
        <dbReference type="PROSITE" id="PS50850"/>
    </source>
</evidence>
<dbReference type="RefSeq" id="WP_331805240.1">
    <property type="nucleotide sequence ID" value="NZ_CP018622.1"/>
</dbReference>
<feature type="transmembrane region" description="Helical" evidence="7">
    <location>
        <begin position="133"/>
        <end position="154"/>
    </location>
</feature>
<dbReference type="PANTHER" id="PTHR43266">
    <property type="entry name" value="MACROLIDE-EFFLUX PROTEIN"/>
    <property type="match status" value="1"/>
</dbReference>
<dbReference type="GO" id="GO:0005886">
    <property type="term" value="C:plasma membrane"/>
    <property type="evidence" value="ECO:0007669"/>
    <property type="project" value="UniProtKB-SubCell"/>
</dbReference>
<dbReference type="PROSITE" id="PS50850">
    <property type="entry name" value="MFS"/>
    <property type="match status" value="1"/>
</dbReference>
<dbReference type="STRING" id="302167.GCA_900166595_01639"/>
<evidence type="ECO:0000313" key="12">
    <source>
        <dbReference type="Proteomes" id="UP001356080"/>
    </source>
</evidence>
<evidence type="ECO:0000256" key="6">
    <source>
        <dbReference type="ARBA" id="ARBA00023136"/>
    </source>
</evidence>
<keyword evidence="12" id="KW-1185">Reference proteome</keyword>
<feature type="transmembrane region" description="Helical" evidence="7">
    <location>
        <begin position="214"/>
        <end position="231"/>
    </location>
</feature>
<keyword evidence="2" id="KW-0813">Transport</keyword>
<evidence type="ECO:0000256" key="4">
    <source>
        <dbReference type="ARBA" id="ARBA00022692"/>
    </source>
</evidence>
<feature type="transmembrane region" description="Helical" evidence="7">
    <location>
        <begin position="348"/>
        <end position="365"/>
    </location>
</feature>
<sequence>MNSWKNPILLLLSIGISSIGNFIHLVAINIIVYQLTGSAAAVAGLWIIGPLTNIFTKFWTGSFIDYRSKRSVMILTYMFRAVFISLIPFAPNMIVIYIILVVLSIANAFFHPASSTYITILVPIEKRKRFNSFYSFASSGAFIIGPAIGGTLILSTSVEITLWLNAISFLIASILLLFISQTENIVKEAIPTLTVSQIIKDFTVVQSFMKENKYVSFIYLGFNLIMLFTFAMDAQEVVFTQQVIGLSELEYSMLISLTGLGSVSGAILLSIFSNQFSIRNMISVGIIMTAIGYVIYAFSWSFTSIVVGFLILGFFLVFLNAGIMTFYQNNVPVDIMGRVTSIYQLIQSALQVFFILVIGIAADIVSMRLTIIILALLMFLSSCLFVFAILKKG</sequence>
<evidence type="ECO:0000256" key="7">
    <source>
        <dbReference type="SAM" id="Phobius"/>
    </source>
</evidence>
<feature type="transmembrane region" description="Helical" evidence="7">
    <location>
        <begin position="160"/>
        <end position="179"/>
    </location>
</feature>
<dbReference type="PRINTS" id="PR01988">
    <property type="entry name" value="EXPORTERBACE"/>
</dbReference>
<keyword evidence="4 7" id="KW-0812">Transmembrane</keyword>
<protein>
    <submittedName>
        <fullName evidence="10">MFS transporter</fullName>
    </submittedName>
    <submittedName>
        <fullName evidence="9">Putative multidrug-efflux transporter</fullName>
    </submittedName>
</protein>
<name>A0A2K9J1T9_9BACI</name>
<feature type="domain" description="Major facilitator superfamily (MFS) profile" evidence="8">
    <location>
        <begin position="1"/>
        <end position="393"/>
    </location>
</feature>
<dbReference type="InterPro" id="IPR011701">
    <property type="entry name" value="MFS"/>
</dbReference>
<keyword evidence="3" id="KW-1003">Cell membrane</keyword>
<proteinExistence type="predicted"/>
<feature type="transmembrane region" description="Helical" evidence="7">
    <location>
        <begin position="281"/>
        <end position="299"/>
    </location>
</feature>
<organism evidence="9 11">
    <name type="scientific">Virgibacillus dokdonensis</name>
    <dbReference type="NCBI Taxonomy" id="302167"/>
    <lineage>
        <taxon>Bacteria</taxon>
        <taxon>Bacillati</taxon>
        <taxon>Bacillota</taxon>
        <taxon>Bacilli</taxon>
        <taxon>Bacillales</taxon>
        <taxon>Bacillaceae</taxon>
        <taxon>Virgibacillus</taxon>
    </lineage>
</organism>
<keyword evidence="5 7" id="KW-1133">Transmembrane helix</keyword>
<dbReference type="Proteomes" id="UP000234237">
    <property type="component" value="Chromosome"/>
</dbReference>
<dbReference type="PANTHER" id="PTHR43266:SF2">
    <property type="entry name" value="MAJOR FACILITATOR SUPERFAMILY (MFS) PROFILE DOMAIN-CONTAINING PROTEIN"/>
    <property type="match status" value="1"/>
</dbReference>
<dbReference type="EMBL" id="JAZHPM010000009">
    <property type="protein sequence ID" value="MEF2291758.1"/>
    <property type="molecule type" value="Genomic_DNA"/>
</dbReference>
<reference evidence="9" key="1">
    <citation type="submission" date="2016-11" db="EMBL/GenBank/DDBJ databases">
        <title>Complete genome sequence of Virgibacillus dokdonensis 21D, a halophilic bacterium isolated from the deep hypersaline anoxic basin Discovery in the Mediterranean Sea.</title>
        <authorList>
            <person name="Zeaiter Z."/>
            <person name="Booth J.M."/>
            <person name="Prosdocimi E.M."/>
            <person name="Mapelli F."/>
            <person name="Fusi M."/>
            <person name="Daffonchio D."/>
            <person name="Borin S."/>
            <person name="Crotti E."/>
        </authorList>
    </citation>
    <scope>NUCLEOTIDE SEQUENCE</scope>
    <source>
        <strain evidence="9">21D</strain>
    </source>
</reference>
<feature type="transmembrane region" description="Helical" evidence="7">
    <location>
        <begin position="7"/>
        <end position="33"/>
    </location>
</feature>
<feature type="transmembrane region" description="Helical" evidence="7">
    <location>
        <begin position="39"/>
        <end position="60"/>
    </location>
</feature>
<comment type="subcellular location">
    <subcellularLocation>
        <location evidence="1">Cell membrane</location>
        <topology evidence="1">Multi-pass membrane protein</topology>
    </subcellularLocation>
</comment>